<dbReference type="AlphaFoldDB" id="A0A9D4C6E5"/>
<feature type="domain" description="GHMP kinase N-terminal" evidence="4">
    <location>
        <begin position="110"/>
        <end position="197"/>
    </location>
</feature>
<reference evidence="7" key="1">
    <citation type="journal article" date="2019" name="bioRxiv">
        <title>The Genome of the Zebra Mussel, Dreissena polymorpha: A Resource for Invasive Species Research.</title>
        <authorList>
            <person name="McCartney M.A."/>
            <person name="Auch B."/>
            <person name="Kono T."/>
            <person name="Mallez S."/>
            <person name="Zhang Y."/>
            <person name="Obille A."/>
            <person name="Becker A."/>
            <person name="Abrahante J.E."/>
            <person name="Garbe J."/>
            <person name="Badalamenti J.P."/>
            <person name="Herman A."/>
            <person name="Mangelson H."/>
            <person name="Liachko I."/>
            <person name="Sullivan S."/>
            <person name="Sone E.D."/>
            <person name="Koren S."/>
            <person name="Silverstein K.A.T."/>
            <person name="Beckman K.B."/>
            <person name="Gohl D.M."/>
        </authorList>
    </citation>
    <scope>NUCLEOTIDE SEQUENCE</scope>
    <source>
        <strain evidence="7">Duluth1</strain>
        <tissue evidence="7">Whole animal</tissue>
    </source>
</reference>
<dbReference type="FunFam" id="3.30.230.10:FF:000023">
    <property type="entry name" value="Putative N-acetylgalactosamine kinase"/>
    <property type="match status" value="1"/>
</dbReference>
<evidence type="ECO:0000259" key="6">
    <source>
        <dbReference type="Pfam" id="PF10509"/>
    </source>
</evidence>
<dbReference type="PIRSF" id="PIRSF000530">
    <property type="entry name" value="Galactokinase"/>
    <property type="match status" value="1"/>
</dbReference>
<evidence type="ECO:0000256" key="1">
    <source>
        <dbReference type="ARBA" id="ARBA00006566"/>
    </source>
</evidence>
<dbReference type="GO" id="GO:0006012">
    <property type="term" value="P:galactose metabolic process"/>
    <property type="evidence" value="ECO:0007669"/>
    <property type="project" value="InterPro"/>
</dbReference>
<comment type="caution">
    <text evidence="7">The sequence shown here is derived from an EMBL/GenBank/DDBJ whole genome shotgun (WGS) entry which is preliminary data.</text>
</comment>
<dbReference type="Gene3D" id="1.20.1440.340">
    <property type="match status" value="1"/>
</dbReference>
<dbReference type="PRINTS" id="PR00959">
    <property type="entry name" value="MEVGALKINASE"/>
</dbReference>
<accession>A0A9D4C6E5</accession>
<dbReference type="Pfam" id="PF10509">
    <property type="entry name" value="GalKase_gal_bdg"/>
    <property type="match status" value="1"/>
</dbReference>
<evidence type="ECO:0008006" key="9">
    <source>
        <dbReference type="Google" id="ProtNLM"/>
    </source>
</evidence>
<dbReference type="NCBIfam" id="TIGR00131">
    <property type="entry name" value="gal_kin"/>
    <property type="match status" value="1"/>
</dbReference>
<dbReference type="GO" id="GO:0005524">
    <property type="term" value="F:ATP binding"/>
    <property type="evidence" value="ECO:0007669"/>
    <property type="project" value="UniProtKB-KW"/>
</dbReference>
<dbReference type="PANTHER" id="PTHR10457:SF7">
    <property type="entry name" value="GALACTOKINASE-RELATED"/>
    <property type="match status" value="1"/>
</dbReference>
<dbReference type="InterPro" id="IPR013750">
    <property type="entry name" value="GHMP_kinase_C_dom"/>
</dbReference>
<dbReference type="GO" id="GO:0004335">
    <property type="term" value="F:galactokinase activity"/>
    <property type="evidence" value="ECO:0007669"/>
    <property type="project" value="InterPro"/>
</dbReference>
<evidence type="ECO:0000313" key="7">
    <source>
        <dbReference type="EMBL" id="KAH3717900.1"/>
    </source>
</evidence>
<reference evidence="7" key="2">
    <citation type="submission" date="2020-11" db="EMBL/GenBank/DDBJ databases">
        <authorList>
            <person name="McCartney M.A."/>
            <person name="Auch B."/>
            <person name="Kono T."/>
            <person name="Mallez S."/>
            <person name="Becker A."/>
            <person name="Gohl D.M."/>
            <person name="Silverstein K.A.T."/>
            <person name="Koren S."/>
            <person name="Bechman K.B."/>
            <person name="Herman A."/>
            <person name="Abrahante J.E."/>
            <person name="Garbe J."/>
        </authorList>
    </citation>
    <scope>NUCLEOTIDE SEQUENCE</scope>
    <source>
        <strain evidence="7">Duluth1</strain>
        <tissue evidence="7">Whole animal</tissue>
    </source>
</reference>
<keyword evidence="8" id="KW-1185">Reference proteome</keyword>
<dbReference type="SUPFAM" id="SSF55060">
    <property type="entry name" value="GHMP Kinase, C-terminal domain"/>
    <property type="match status" value="1"/>
</dbReference>
<dbReference type="InterPro" id="IPR006204">
    <property type="entry name" value="GHMP_kinase_N_dom"/>
</dbReference>
<dbReference type="Pfam" id="PF08544">
    <property type="entry name" value="GHMP_kinases_C"/>
    <property type="match status" value="1"/>
</dbReference>
<dbReference type="InterPro" id="IPR020568">
    <property type="entry name" value="Ribosomal_Su5_D2-typ_SF"/>
</dbReference>
<dbReference type="PROSITE" id="PS00106">
    <property type="entry name" value="GALACTOKINASE"/>
    <property type="match status" value="1"/>
</dbReference>
<feature type="domain" description="Galactokinase N-terminal" evidence="6">
    <location>
        <begin position="25"/>
        <end position="73"/>
    </location>
</feature>
<dbReference type="Proteomes" id="UP000828390">
    <property type="component" value="Unassembled WGS sequence"/>
</dbReference>
<dbReference type="InterPro" id="IPR000705">
    <property type="entry name" value="Galactokinase"/>
</dbReference>
<dbReference type="InterPro" id="IPR006206">
    <property type="entry name" value="Mevalonate/galactokinase"/>
</dbReference>
<dbReference type="InterPro" id="IPR036554">
    <property type="entry name" value="GHMP_kinase_C_sf"/>
</dbReference>
<dbReference type="SUPFAM" id="SSF54211">
    <property type="entry name" value="Ribosomal protein S5 domain 2-like"/>
    <property type="match status" value="1"/>
</dbReference>
<evidence type="ECO:0000259" key="5">
    <source>
        <dbReference type="Pfam" id="PF08544"/>
    </source>
</evidence>
<dbReference type="GO" id="GO:0005829">
    <property type="term" value="C:cytosol"/>
    <property type="evidence" value="ECO:0007669"/>
    <property type="project" value="TreeGrafter"/>
</dbReference>
<evidence type="ECO:0000259" key="4">
    <source>
        <dbReference type="Pfam" id="PF00288"/>
    </source>
</evidence>
<dbReference type="Pfam" id="PF00288">
    <property type="entry name" value="GHMP_kinases_N"/>
    <property type="match status" value="1"/>
</dbReference>
<evidence type="ECO:0000313" key="8">
    <source>
        <dbReference type="Proteomes" id="UP000828390"/>
    </source>
</evidence>
<dbReference type="PRINTS" id="PR00473">
    <property type="entry name" value="GALCTOKINASE"/>
</dbReference>
<dbReference type="InterPro" id="IPR014721">
    <property type="entry name" value="Ribsml_uS5_D2-typ_fold_subgr"/>
</dbReference>
<proteinExistence type="inferred from homology"/>
<name>A0A9D4C6E5_DREPO</name>
<dbReference type="PANTHER" id="PTHR10457">
    <property type="entry name" value="MEVALONATE KINASE/GALACTOKINASE"/>
    <property type="match status" value="1"/>
</dbReference>
<dbReference type="EMBL" id="JAIWYP010000013">
    <property type="protein sequence ID" value="KAH3717900.1"/>
    <property type="molecule type" value="Genomic_DNA"/>
</dbReference>
<dbReference type="InterPro" id="IPR019539">
    <property type="entry name" value="GalKase_N"/>
</dbReference>
<keyword evidence="3" id="KW-0067">ATP-binding</keyword>
<sequence length="457" mass="49329">MADQPPTVNSDIPENSKERFSLIKEQFVKKFGCEPIFFARAPGRVNLIGEHIDYCGYGVLPMAVEQDIVIAVATQDNGKLNLSNVDSQYVDFECDVAKYEINSSNPVWYNYFLCGFRGMSEMLGLTEPTGMQCMVHGLVPCNAGLSSSSALVCCAALATMQANGQQRSKKEIADMCASCERYIGTQGGGMDQAISFMAQMGTAKKIDFNPLREESVMLPSDVVFVVSNCCVEKNKAASSDFNTRVVECRLASQIIAKVKNLDWRQFKRFADLQRALGASLSEMVAIVGSVLHEGAYMKSEVCEVLGVSQEELAQTSLSANTLQVSEFQLRKRALHVYSEAGRVERFQEVCNTAPPGASGILGSLMNDSHTSCSVMYECSCTELDDLVKICVEAGAIGSRLTGAGWGGCAISMVPSSVVESFLAAVVEKYYQARGLGPRVGEALFATQPGSGAAVYLA</sequence>
<gene>
    <name evidence="7" type="ORF">DPMN_060696</name>
</gene>
<evidence type="ECO:0000256" key="3">
    <source>
        <dbReference type="ARBA" id="ARBA00022840"/>
    </source>
</evidence>
<dbReference type="OrthoDB" id="187738at2759"/>
<keyword evidence="2" id="KW-0547">Nucleotide-binding</keyword>
<comment type="similarity">
    <text evidence="1">Belongs to the GHMP kinase family. GalK subfamily.</text>
</comment>
<organism evidence="7 8">
    <name type="scientific">Dreissena polymorpha</name>
    <name type="common">Zebra mussel</name>
    <name type="synonym">Mytilus polymorpha</name>
    <dbReference type="NCBI Taxonomy" id="45954"/>
    <lineage>
        <taxon>Eukaryota</taxon>
        <taxon>Metazoa</taxon>
        <taxon>Spiralia</taxon>
        <taxon>Lophotrochozoa</taxon>
        <taxon>Mollusca</taxon>
        <taxon>Bivalvia</taxon>
        <taxon>Autobranchia</taxon>
        <taxon>Heteroconchia</taxon>
        <taxon>Euheterodonta</taxon>
        <taxon>Imparidentia</taxon>
        <taxon>Neoheterodontei</taxon>
        <taxon>Myida</taxon>
        <taxon>Dreissenoidea</taxon>
        <taxon>Dreissenidae</taxon>
        <taxon>Dreissena</taxon>
    </lineage>
</organism>
<feature type="domain" description="GHMP kinase C-terminal" evidence="5">
    <location>
        <begin position="361"/>
        <end position="430"/>
    </location>
</feature>
<dbReference type="InterPro" id="IPR019741">
    <property type="entry name" value="Galactokinase_CS"/>
</dbReference>
<dbReference type="Gene3D" id="3.30.230.10">
    <property type="match status" value="1"/>
</dbReference>
<protein>
    <recommendedName>
        <fullName evidence="9">N-acetylgalactosamine kinase</fullName>
    </recommendedName>
</protein>
<evidence type="ECO:0000256" key="2">
    <source>
        <dbReference type="ARBA" id="ARBA00022741"/>
    </source>
</evidence>
<dbReference type="Gene3D" id="3.30.70.3170">
    <property type="match status" value="1"/>
</dbReference>